<evidence type="ECO:0008006" key="3">
    <source>
        <dbReference type="Google" id="ProtNLM"/>
    </source>
</evidence>
<dbReference type="Proteomes" id="UP000766486">
    <property type="component" value="Unassembled WGS sequence"/>
</dbReference>
<evidence type="ECO:0000313" key="2">
    <source>
        <dbReference type="Proteomes" id="UP000766486"/>
    </source>
</evidence>
<sequence length="545" mass="60403">MSLNTLPAEIKHQIVQDATPDGFEGIALTCKSFFDVSQPLIHEYNRKKRRFGSFRYSRHSADADCDAPGDKTTCTDLDHWDDTTAATGEIITDVFGLLALVLRNPDIGRFIHSLDLKHPRVLLPFDDRMAGLGFAHIAATNINVGFGAHGLDPVVLGNRGPGGIRGPSPHWDEEDEANLRRFLSHPIFGEEEEVLEDASTYDLDTVSIVEAEIWLLNLLPNVKEIALSKAWAYEIPPNRMKELERIAKRANDPEIPNASLSQLTVMKPFVGHGYVSVTPLSHFTPFLSLKSLKEFYMGGVKAWGTNPVECYFDTKSLTLGDGLTKIELNGSCIGIPELSDLLDLTPNLKSLSLGLETKPNSAGRSYDIGRMISVIGSQIGNVIEELAIVNHPMHWATTSPASMSDFQRLKSFEIEAQLDTYEDNFVTLPLVDMLPPSLETTKLYSRDLAREGEVVANMTKLLRGFRDERPTKLPKLVEIDLISPLLGISRGSRELSAATRIAAEAGVRVQHPDMRQCISKFTRTFNSRFGVTDAEVDNRPDIILP</sequence>
<evidence type="ECO:0000313" key="1">
    <source>
        <dbReference type="EMBL" id="VUC36283.1"/>
    </source>
</evidence>
<reference evidence="1 2" key="1">
    <citation type="submission" date="2019-06" db="EMBL/GenBank/DDBJ databases">
        <authorList>
            <person name="Broberg M."/>
        </authorList>
    </citation>
    <scope>NUCLEOTIDE SEQUENCE [LARGE SCALE GENOMIC DNA]</scope>
</reference>
<organism evidence="1 2">
    <name type="scientific">Bionectria ochroleuca</name>
    <name type="common">Gliocladium roseum</name>
    <dbReference type="NCBI Taxonomy" id="29856"/>
    <lineage>
        <taxon>Eukaryota</taxon>
        <taxon>Fungi</taxon>
        <taxon>Dikarya</taxon>
        <taxon>Ascomycota</taxon>
        <taxon>Pezizomycotina</taxon>
        <taxon>Sordariomycetes</taxon>
        <taxon>Hypocreomycetidae</taxon>
        <taxon>Hypocreales</taxon>
        <taxon>Bionectriaceae</taxon>
        <taxon>Clonostachys</taxon>
    </lineage>
</organism>
<protein>
    <recommendedName>
        <fullName evidence="3">F-box domain-containing protein</fullName>
    </recommendedName>
</protein>
<proteinExistence type="predicted"/>
<accession>A0ABY6V215</accession>
<keyword evidence="2" id="KW-1185">Reference proteome</keyword>
<gene>
    <name evidence="1" type="ORF">CLO192961_LOCUS441194</name>
</gene>
<name>A0ABY6V215_BIOOC</name>
<dbReference type="EMBL" id="CABFNS010000928">
    <property type="protein sequence ID" value="VUC36283.1"/>
    <property type="molecule type" value="Genomic_DNA"/>
</dbReference>
<comment type="caution">
    <text evidence="1">The sequence shown here is derived from an EMBL/GenBank/DDBJ whole genome shotgun (WGS) entry which is preliminary data.</text>
</comment>